<organism evidence="7 8">
    <name type="scientific">Clathrospora elynae</name>
    <dbReference type="NCBI Taxonomy" id="706981"/>
    <lineage>
        <taxon>Eukaryota</taxon>
        <taxon>Fungi</taxon>
        <taxon>Dikarya</taxon>
        <taxon>Ascomycota</taxon>
        <taxon>Pezizomycotina</taxon>
        <taxon>Dothideomycetes</taxon>
        <taxon>Pleosporomycetidae</taxon>
        <taxon>Pleosporales</taxon>
        <taxon>Diademaceae</taxon>
        <taxon>Clathrospora</taxon>
    </lineage>
</organism>
<evidence type="ECO:0000256" key="5">
    <source>
        <dbReference type="SAM" id="Phobius"/>
    </source>
</evidence>
<feature type="transmembrane region" description="Helical" evidence="5">
    <location>
        <begin position="75"/>
        <end position="93"/>
    </location>
</feature>
<keyword evidence="4 5" id="KW-0472">Membrane</keyword>
<evidence type="ECO:0000259" key="6">
    <source>
        <dbReference type="Pfam" id="PF01284"/>
    </source>
</evidence>
<evidence type="ECO:0000313" key="7">
    <source>
        <dbReference type="EMBL" id="KAF1941542.1"/>
    </source>
</evidence>
<feature type="transmembrane region" description="Helical" evidence="5">
    <location>
        <begin position="123"/>
        <end position="143"/>
    </location>
</feature>
<feature type="transmembrane region" description="Helical" evidence="5">
    <location>
        <begin position="12"/>
        <end position="31"/>
    </location>
</feature>
<dbReference type="Proteomes" id="UP000800038">
    <property type="component" value="Unassembled WGS sequence"/>
</dbReference>
<keyword evidence="2 5" id="KW-0812">Transmembrane</keyword>
<feature type="transmembrane region" description="Helical" evidence="5">
    <location>
        <begin position="43"/>
        <end position="63"/>
    </location>
</feature>
<keyword evidence="8" id="KW-1185">Reference proteome</keyword>
<evidence type="ECO:0000256" key="3">
    <source>
        <dbReference type="ARBA" id="ARBA00022989"/>
    </source>
</evidence>
<proteinExistence type="predicted"/>
<dbReference type="OrthoDB" id="4074965at2759"/>
<accession>A0A6A5SP21</accession>
<sequence length="172" mass="19401">MIIPRLASTALRFAQFLCAAIVLGLTSYFLQQNHKYDLGPFGRLFYSVVIAAVSVVVALLWMLPTTHHIVNYMTDLFFCGAWFAVFGLLQDWFEDQMHCGSSWQWDHMGLHDNLCGQWNAAQAFSFLSAVFWFASFVLGILVWKRASAPVATTAGPAPVTTGRKRWFGRSRV</sequence>
<gene>
    <name evidence="7" type="ORF">EJ02DRAFT_512340</name>
</gene>
<dbReference type="PANTHER" id="PTHR39608:SF1">
    <property type="entry name" value="INTEGRAL MEMBRANE PROTEIN (AFU_ORTHOLOGUE AFUA_5G08640)"/>
    <property type="match status" value="1"/>
</dbReference>
<dbReference type="PANTHER" id="PTHR39608">
    <property type="entry name" value="INTEGRAL MEMBRANE PROTEIN (AFU_ORTHOLOGUE AFUA_5G08640)"/>
    <property type="match status" value="1"/>
</dbReference>
<comment type="subcellular location">
    <subcellularLocation>
        <location evidence="1">Membrane</location>
        <topology evidence="1">Multi-pass membrane protein</topology>
    </subcellularLocation>
</comment>
<dbReference type="EMBL" id="ML976046">
    <property type="protein sequence ID" value="KAF1941542.1"/>
    <property type="molecule type" value="Genomic_DNA"/>
</dbReference>
<keyword evidence="3 5" id="KW-1133">Transmembrane helix</keyword>
<evidence type="ECO:0000313" key="8">
    <source>
        <dbReference type="Proteomes" id="UP000800038"/>
    </source>
</evidence>
<dbReference type="GO" id="GO:0016020">
    <property type="term" value="C:membrane"/>
    <property type="evidence" value="ECO:0007669"/>
    <property type="project" value="UniProtKB-SubCell"/>
</dbReference>
<dbReference type="InterPro" id="IPR008253">
    <property type="entry name" value="Marvel"/>
</dbReference>
<evidence type="ECO:0000256" key="4">
    <source>
        <dbReference type="ARBA" id="ARBA00023136"/>
    </source>
</evidence>
<name>A0A6A5SP21_9PLEO</name>
<protein>
    <recommendedName>
        <fullName evidence="6">MARVEL domain-containing protein</fullName>
    </recommendedName>
</protein>
<dbReference type="AlphaFoldDB" id="A0A6A5SP21"/>
<feature type="domain" description="MARVEL" evidence="6">
    <location>
        <begin position="7"/>
        <end position="138"/>
    </location>
</feature>
<dbReference type="Pfam" id="PF01284">
    <property type="entry name" value="MARVEL"/>
    <property type="match status" value="1"/>
</dbReference>
<evidence type="ECO:0000256" key="1">
    <source>
        <dbReference type="ARBA" id="ARBA00004141"/>
    </source>
</evidence>
<reference evidence="7" key="1">
    <citation type="journal article" date="2020" name="Stud. Mycol.">
        <title>101 Dothideomycetes genomes: a test case for predicting lifestyles and emergence of pathogens.</title>
        <authorList>
            <person name="Haridas S."/>
            <person name="Albert R."/>
            <person name="Binder M."/>
            <person name="Bloem J."/>
            <person name="Labutti K."/>
            <person name="Salamov A."/>
            <person name="Andreopoulos B."/>
            <person name="Baker S."/>
            <person name="Barry K."/>
            <person name="Bills G."/>
            <person name="Bluhm B."/>
            <person name="Cannon C."/>
            <person name="Castanera R."/>
            <person name="Culley D."/>
            <person name="Daum C."/>
            <person name="Ezra D."/>
            <person name="Gonzalez J."/>
            <person name="Henrissat B."/>
            <person name="Kuo A."/>
            <person name="Liang C."/>
            <person name="Lipzen A."/>
            <person name="Lutzoni F."/>
            <person name="Magnuson J."/>
            <person name="Mondo S."/>
            <person name="Nolan M."/>
            <person name="Ohm R."/>
            <person name="Pangilinan J."/>
            <person name="Park H.-J."/>
            <person name="Ramirez L."/>
            <person name="Alfaro M."/>
            <person name="Sun H."/>
            <person name="Tritt A."/>
            <person name="Yoshinaga Y."/>
            <person name="Zwiers L.-H."/>
            <person name="Turgeon B."/>
            <person name="Goodwin S."/>
            <person name="Spatafora J."/>
            <person name="Crous P."/>
            <person name="Grigoriev I."/>
        </authorList>
    </citation>
    <scope>NUCLEOTIDE SEQUENCE</scope>
    <source>
        <strain evidence="7">CBS 161.51</strain>
    </source>
</reference>
<evidence type="ECO:0000256" key="2">
    <source>
        <dbReference type="ARBA" id="ARBA00022692"/>
    </source>
</evidence>